<comment type="caution">
    <text evidence="1">The sequence shown here is derived from an EMBL/GenBank/DDBJ whole genome shotgun (WGS) entry which is preliminary data.</text>
</comment>
<protein>
    <submittedName>
        <fullName evidence="1">Uncharacterized protein</fullName>
    </submittedName>
</protein>
<dbReference type="Proteomes" id="UP001204953">
    <property type="component" value="Unassembled WGS sequence"/>
</dbReference>
<gene>
    <name evidence="1" type="ORF">NJ959_12130</name>
</gene>
<dbReference type="AlphaFoldDB" id="A0AAE3GR66"/>
<evidence type="ECO:0000313" key="1">
    <source>
        <dbReference type="EMBL" id="MCP2729205.1"/>
    </source>
</evidence>
<dbReference type="EMBL" id="JAMZMM010000099">
    <property type="protein sequence ID" value="MCP2729205.1"/>
    <property type="molecule type" value="Genomic_DNA"/>
</dbReference>
<evidence type="ECO:0000313" key="2">
    <source>
        <dbReference type="Proteomes" id="UP001204953"/>
    </source>
</evidence>
<dbReference type="RefSeq" id="WP_254011990.1">
    <property type="nucleotide sequence ID" value="NZ_JAMZMM010000099.1"/>
</dbReference>
<name>A0AAE3GR66_9CYAN</name>
<proteinExistence type="predicted"/>
<reference evidence="1" key="1">
    <citation type="submission" date="2022-06" db="EMBL/GenBank/DDBJ databases">
        <title>New cyanobacteria of genus Symplocastrum in benthos of Lake Baikal.</title>
        <authorList>
            <person name="Sorokovikova E."/>
            <person name="Tikhonova I."/>
            <person name="Krasnopeev A."/>
            <person name="Evseev P."/>
            <person name="Gladkikh A."/>
            <person name="Belykh O."/>
        </authorList>
    </citation>
    <scope>NUCLEOTIDE SEQUENCE</scope>
    <source>
        <strain evidence="1">BBK-W-15</strain>
    </source>
</reference>
<accession>A0AAE3GR66</accession>
<keyword evidence="2" id="KW-1185">Reference proteome</keyword>
<organism evidence="1 2">
    <name type="scientific">Limnofasciculus baicalensis BBK-W-15</name>
    <dbReference type="NCBI Taxonomy" id="2699891"/>
    <lineage>
        <taxon>Bacteria</taxon>
        <taxon>Bacillati</taxon>
        <taxon>Cyanobacteriota</taxon>
        <taxon>Cyanophyceae</taxon>
        <taxon>Coleofasciculales</taxon>
        <taxon>Coleofasciculaceae</taxon>
        <taxon>Limnofasciculus</taxon>
        <taxon>Limnofasciculus baicalensis</taxon>
    </lineage>
</organism>
<sequence length="225" mass="25741">MEQDPTYIIWHPSLNQKDESSSIITFNMTPIATLNLPEESLDFYIQILDTLGINVAPKYWDSIAYRSNYYRDLDAKYWKDYWSICWRVNVTLNGHISGLPKLSEEDIEIYAYDLDSPWNEGNDPQEIGCMIIADFKNETLAEKAKTVINSSDQVQKLAKDISAPTPELYSVEIGGIFYQLQIFLGIFPESFFVNGASYALAIENICNQLGGITSFDERINEWGEM</sequence>